<dbReference type="AlphaFoldDB" id="A0A0L6UXK8"/>
<proteinExistence type="predicted"/>
<gene>
    <name evidence="1" type="ORF">VP01_3296g2</name>
</gene>
<dbReference type="VEuPathDB" id="FungiDB:VP01_3296g2"/>
<reference evidence="1 2" key="1">
    <citation type="submission" date="2015-08" db="EMBL/GenBank/DDBJ databases">
        <title>Next Generation Sequencing and Analysis of the Genome of Puccinia sorghi L Schw, the Causal Agent of Maize Common Rust.</title>
        <authorList>
            <person name="Rochi L."/>
            <person name="Burguener G."/>
            <person name="Darino M."/>
            <person name="Turjanski A."/>
            <person name="Kreff E."/>
            <person name="Dieguez M.J."/>
            <person name="Sacco F."/>
        </authorList>
    </citation>
    <scope>NUCLEOTIDE SEQUENCE [LARGE SCALE GENOMIC DNA]</scope>
    <source>
        <strain evidence="1 2">RO10H11247</strain>
    </source>
</reference>
<evidence type="ECO:0000313" key="1">
    <source>
        <dbReference type="EMBL" id="KNZ53273.1"/>
    </source>
</evidence>
<protein>
    <submittedName>
        <fullName evidence="1">Uncharacterized protein</fullName>
    </submittedName>
</protein>
<keyword evidence="2" id="KW-1185">Reference proteome</keyword>
<comment type="caution">
    <text evidence="1">The sequence shown here is derived from an EMBL/GenBank/DDBJ whole genome shotgun (WGS) entry which is preliminary data.</text>
</comment>
<organism evidence="1 2">
    <name type="scientific">Puccinia sorghi</name>
    <dbReference type="NCBI Taxonomy" id="27349"/>
    <lineage>
        <taxon>Eukaryota</taxon>
        <taxon>Fungi</taxon>
        <taxon>Dikarya</taxon>
        <taxon>Basidiomycota</taxon>
        <taxon>Pucciniomycotina</taxon>
        <taxon>Pucciniomycetes</taxon>
        <taxon>Pucciniales</taxon>
        <taxon>Pucciniaceae</taxon>
        <taxon>Puccinia</taxon>
    </lineage>
</organism>
<sequence length="184" mass="21848">MKSEGLIFQEQNNLLDWLKAQLHNPPTKEESDYLSLKSTIVDYLKINHSEYSQKIKWETLNCLPKRPKRYVSLHQAITTQAAIKILEAYLKSTNPQKWHVLFGKERPFLNLFKYLRSVDQHTTFSKLRNKIPYWVLSGFFPWKGPLDPDYQRKLNCLFQSMAKDNGYVKHKYFGDYSKAEKEIN</sequence>
<dbReference type="EMBL" id="LAVV01008275">
    <property type="protein sequence ID" value="KNZ53273.1"/>
    <property type="molecule type" value="Genomic_DNA"/>
</dbReference>
<dbReference type="Proteomes" id="UP000037035">
    <property type="component" value="Unassembled WGS sequence"/>
</dbReference>
<evidence type="ECO:0000313" key="2">
    <source>
        <dbReference type="Proteomes" id="UP000037035"/>
    </source>
</evidence>
<accession>A0A0L6UXK8</accession>
<name>A0A0L6UXK8_9BASI</name>